<keyword evidence="4 8" id="KW-0547">Nucleotide-binding</keyword>
<dbReference type="HAMAP" id="MF_00022">
    <property type="entry name" value="Glu_tRNA_synth_type1"/>
    <property type="match status" value="1"/>
</dbReference>
<accession>A0A9X3E0W1</accession>
<comment type="subunit">
    <text evidence="8">Monomer.</text>
</comment>
<evidence type="ECO:0000256" key="1">
    <source>
        <dbReference type="ARBA" id="ARBA00007894"/>
    </source>
</evidence>
<feature type="domain" description="Aminoacyl-tRNA synthetase class I anticodon-binding" evidence="10">
    <location>
        <begin position="379"/>
        <end position="458"/>
    </location>
</feature>
<organism evidence="11 12">
    <name type="scientific">Kaistia nematophila</name>
    <dbReference type="NCBI Taxonomy" id="2994654"/>
    <lineage>
        <taxon>Bacteria</taxon>
        <taxon>Pseudomonadati</taxon>
        <taxon>Pseudomonadota</taxon>
        <taxon>Alphaproteobacteria</taxon>
        <taxon>Hyphomicrobiales</taxon>
        <taxon>Kaistiaceae</taxon>
        <taxon>Kaistia</taxon>
    </lineage>
</organism>
<dbReference type="InterPro" id="IPR020058">
    <property type="entry name" value="Glu/Gln-tRNA-synth_Ib_cat-dom"/>
</dbReference>
<dbReference type="PANTHER" id="PTHR43311">
    <property type="entry name" value="GLUTAMATE--TRNA LIGASE"/>
    <property type="match status" value="1"/>
</dbReference>
<gene>
    <name evidence="8 11" type="primary">gltX</name>
    <name evidence="11" type="ORF">OSH07_07985</name>
</gene>
<dbReference type="InterPro" id="IPR020751">
    <property type="entry name" value="aa-tRNA-synth_I_codon-bd_sub2"/>
</dbReference>
<comment type="caution">
    <text evidence="11">The sequence shown here is derived from an EMBL/GenBank/DDBJ whole genome shotgun (WGS) entry which is preliminary data.</text>
</comment>
<dbReference type="Gene3D" id="1.10.10.350">
    <property type="match status" value="1"/>
</dbReference>
<keyword evidence="7 8" id="KW-0030">Aminoacyl-tRNA synthetase</keyword>
<comment type="caution">
    <text evidence="8">Lacks conserved residue(s) required for the propagation of feature annotation.</text>
</comment>
<dbReference type="RefSeq" id="WP_266338082.1">
    <property type="nucleotide sequence ID" value="NZ_JAPKNK010000002.1"/>
</dbReference>
<keyword evidence="12" id="KW-1185">Reference proteome</keyword>
<evidence type="ECO:0000313" key="11">
    <source>
        <dbReference type="EMBL" id="MCX5569131.1"/>
    </source>
</evidence>
<dbReference type="InterPro" id="IPR004527">
    <property type="entry name" value="Glu-tRNA-ligase_bac/mito"/>
</dbReference>
<sequence length="460" mass="49852">MTSPSVTSPSVIVRFAPSPTGYLHIGNARPALFNWLFALKAGGRFILRLDDTDRERSREEFAEAIQRDLNWLGILPHQFERQSLRTDAYDAVVVRLKAAGRLYACYETADELDRKRKRQAARGLPPVYDRAALKLTDADRAKLEAEGRRPHWRFKLDETVGHVTWDDLVRGPQTVDIGSLSDPVLIREDGTYLYTLPSVVDDADMGVTHIIRGDDHVTNTGVQLQLFEALGAPLPVFGHHNTLTTASGEGLSKRTGALSLGSLREAGYEPMAVNSLAVLIGTSVSVEPVADLPTLAGLVDLSMVSKAPAKFDPADLDGLNAKLLHAKPYAEIADRLQALGVGGGEDFWSAVRGNLVRLKDAVEWWTVVTGPVAAHVVADAEEAAFLAAAREALPSGPFDGQSWKAWTDAVKAATGRKGRALFMPLRQVLTGLDHGPELAAMLPLIGRERALARLDAALAT</sequence>
<dbReference type="InterPro" id="IPR049940">
    <property type="entry name" value="GluQ/Sye"/>
</dbReference>
<dbReference type="SUPFAM" id="SSF48163">
    <property type="entry name" value="An anticodon-binding domain of class I aminoacyl-tRNA synthetases"/>
    <property type="match status" value="1"/>
</dbReference>
<protein>
    <recommendedName>
        <fullName evidence="8">Glutamate--tRNA ligase</fullName>
        <ecNumber evidence="8">6.1.1.17</ecNumber>
    </recommendedName>
    <alternativeName>
        <fullName evidence="8">Glutamyl-tRNA synthetase</fullName>
        <shortName evidence="8">GluRS</shortName>
    </alternativeName>
</protein>
<dbReference type="PANTHER" id="PTHR43311:SF2">
    <property type="entry name" value="GLUTAMATE--TRNA LIGASE, MITOCHONDRIAL-RELATED"/>
    <property type="match status" value="1"/>
</dbReference>
<keyword evidence="5 8" id="KW-0067">ATP-binding</keyword>
<dbReference type="CDD" id="cd00808">
    <property type="entry name" value="GluRS_core"/>
    <property type="match status" value="1"/>
</dbReference>
<dbReference type="SUPFAM" id="SSF52374">
    <property type="entry name" value="Nucleotidylyl transferase"/>
    <property type="match status" value="1"/>
</dbReference>
<evidence type="ECO:0000256" key="8">
    <source>
        <dbReference type="HAMAP-Rule" id="MF_00022"/>
    </source>
</evidence>
<evidence type="ECO:0000256" key="3">
    <source>
        <dbReference type="ARBA" id="ARBA00022598"/>
    </source>
</evidence>
<dbReference type="InterPro" id="IPR001412">
    <property type="entry name" value="aa-tRNA-synth_I_CS"/>
</dbReference>
<comment type="similarity">
    <text evidence="1 8">Belongs to the class-I aminoacyl-tRNA synthetase family. Glutamate--tRNA ligase type 1 subfamily.</text>
</comment>
<keyword evidence="2 8" id="KW-0963">Cytoplasm</keyword>
<name>A0A9X3E0W1_9HYPH</name>
<evidence type="ECO:0000256" key="5">
    <source>
        <dbReference type="ARBA" id="ARBA00022840"/>
    </source>
</evidence>
<dbReference type="PRINTS" id="PR00987">
    <property type="entry name" value="TRNASYNTHGLU"/>
</dbReference>
<reference evidence="11" key="1">
    <citation type="submission" date="2022-11" db="EMBL/GenBank/DDBJ databases">
        <title>Biodiversity and phylogenetic relationships of bacteria.</title>
        <authorList>
            <person name="Machado R.A.R."/>
            <person name="Bhat A."/>
            <person name="Loulou A."/>
            <person name="Kallel S."/>
        </authorList>
    </citation>
    <scope>NUCLEOTIDE SEQUENCE</scope>
    <source>
        <strain evidence="11">K-TC2</strain>
    </source>
</reference>
<dbReference type="InterPro" id="IPR000924">
    <property type="entry name" value="Glu/Gln-tRNA-synth"/>
</dbReference>
<evidence type="ECO:0000256" key="2">
    <source>
        <dbReference type="ARBA" id="ARBA00022490"/>
    </source>
</evidence>
<dbReference type="Proteomes" id="UP001144805">
    <property type="component" value="Unassembled WGS sequence"/>
</dbReference>
<dbReference type="NCBIfam" id="TIGR00464">
    <property type="entry name" value="gltX_bact"/>
    <property type="match status" value="1"/>
</dbReference>
<dbReference type="InterPro" id="IPR008925">
    <property type="entry name" value="aa_tRNA-synth_I_cd-bd_sf"/>
</dbReference>
<dbReference type="GO" id="GO:0005737">
    <property type="term" value="C:cytoplasm"/>
    <property type="evidence" value="ECO:0007669"/>
    <property type="project" value="UniProtKB-SubCell"/>
</dbReference>
<dbReference type="Gene3D" id="3.40.50.620">
    <property type="entry name" value="HUPs"/>
    <property type="match status" value="1"/>
</dbReference>
<dbReference type="InterPro" id="IPR033910">
    <property type="entry name" value="GluRS_core"/>
</dbReference>
<dbReference type="EC" id="6.1.1.17" evidence="8"/>
<feature type="short sequence motif" description="'KMSKS' region" evidence="8">
    <location>
        <begin position="250"/>
        <end position="254"/>
    </location>
</feature>
<dbReference type="Pfam" id="PF19269">
    <property type="entry name" value="Anticodon_2"/>
    <property type="match status" value="1"/>
</dbReference>
<dbReference type="GO" id="GO:0000049">
    <property type="term" value="F:tRNA binding"/>
    <property type="evidence" value="ECO:0007669"/>
    <property type="project" value="InterPro"/>
</dbReference>
<dbReference type="AlphaFoldDB" id="A0A9X3E0W1"/>
<dbReference type="GO" id="GO:0004818">
    <property type="term" value="F:glutamate-tRNA ligase activity"/>
    <property type="evidence" value="ECO:0007669"/>
    <property type="project" value="UniProtKB-UniRule"/>
</dbReference>
<comment type="catalytic activity">
    <reaction evidence="8">
        <text>tRNA(Glu) + L-glutamate + ATP = L-glutamyl-tRNA(Glu) + AMP + diphosphate</text>
        <dbReference type="Rhea" id="RHEA:23540"/>
        <dbReference type="Rhea" id="RHEA-COMP:9663"/>
        <dbReference type="Rhea" id="RHEA-COMP:9680"/>
        <dbReference type="ChEBI" id="CHEBI:29985"/>
        <dbReference type="ChEBI" id="CHEBI:30616"/>
        <dbReference type="ChEBI" id="CHEBI:33019"/>
        <dbReference type="ChEBI" id="CHEBI:78442"/>
        <dbReference type="ChEBI" id="CHEBI:78520"/>
        <dbReference type="ChEBI" id="CHEBI:456215"/>
        <dbReference type="EC" id="6.1.1.17"/>
    </reaction>
</comment>
<evidence type="ECO:0000313" key="12">
    <source>
        <dbReference type="Proteomes" id="UP001144805"/>
    </source>
</evidence>
<feature type="short sequence motif" description="'HIGH' region" evidence="8">
    <location>
        <begin position="17"/>
        <end position="27"/>
    </location>
</feature>
<dbReference type="GO" id="GO:0008270">
    <property type="term" value="F:zinc ion binding"/>
    <property type="evidence" value="ECO:0007669"/>
    <property type="project" value="InterPro"/>
</dbReference>
<evidence type="ECO:0000259" key="10">
    <source>
        <dbReference type="Pfam" id="PF19269"/>
    </source>
</evidence>
<dbReference type="PROSITE" id="PS00178">
    <property type="entry name" value="AA_TRNA_LIGASE_I"/>
    <property type="match status" value="1"/>
</dbReference>
<dbReference type="EMBL" id="JAPKNK010000002">
    <property type="protein sequence ID" value="MCX5569131.1"/>
    <property type="molecule type" value="Genomic_DNA"/>
</dbReference>
<dbReference type="GO" id="GO:0005524">
    <property type="term" value="F:ATP binding"/>
    <property type="evidence" value="ECO:0007669"/>
    <property type="project" value="UniProtKB-UniRule"/>
</dbReference>
<comment type="subcellular location">
    <subcellularLocation>
        <location evidence="8">Cytoplasm</location>
    </subcellularLocation>
</comment>
<keyword evidence="6 8" id="KW-0648">Protein biosynthesis</keyword>
<evidence type="ECO:0000256" key="6">
    <source>
        <dbReference type="ARBA" id="ARBA00022917"/>
    </source>
</evidence>
<dbReference type="InterPro" id="IPR014729">
    <property type="entry name" value="Rossmann-like_a/b/a_fold"/>
</dbReference>
<evidence type="ECO:0000256" key="4">
    <source>
        <dbReference type="ARBA" id="ARBA00022741"/>
    </source>
</evidence>
<evidence type="ECO:0000256" key="7">
    <source>
        <dbReference type="ARBA" id="ARBA00023146"/>
    </source>
</evidence>
<feature type="domain" description="Glutamyl/glutaminyl-tRNA synthetase class Ib catalytic" evidence="9">
    <location>
        <begin position="11"/>
        <end position="317"/>
    </location>
</feature>
<keyword evidence="3 8" id="KW-0436">Ligase</keyword>
<dbReference type="Pfam" id="PF00749">
    <property type="entry name" value="tRNA-synt_1c"/>
    <property type="match status" value="1"/>
</dbReference>
<comment type="function">
    <text evidence="8">Catalyzes the attachment of glutamate to tRNA(Glu) in a two-step reaction: glutamate is first activated by ATP to form Glu-AMP and then transferred to the acceptor end of tRNA(Glu).</text>
</comment>
<dbReference type="GO" id="GO:0006424">
    <property type="term" value="P:glutamyl-tRNA aminoacylation"/>
    <property type="evidence" value="ECO:0007669"/>
    <property type="project" value="UniProtKB-UniRule"/>
</dbReference>
<feature type="binding site" evidence="8">
    <location>
        <position position="253"/>
    </location>
    <ligand>
        <name>ATP</name>
        <dbReference type="ChEBI" id="CHEBI:30616"/>
    </ligand>
</feature>
<evidence type="ECO:0000259" key="9">
    <source>
        <dbReference type="Pfam" id="PF00749"/>
    </source>
</evidence>
<proteinExistence type="inferred from homology"/>
<dbReference type="InterPro" id="IPR045462">
    <property type="entry name" value="aa-tRNA-synth_I_cd-bd"/>
</dbReference>